<dbReference type="GO" id="GO:0009733">
    <property type="term" value="P:response to auxin"/>
    <property type="evidence" value="ECO:0007669"/>
    <property type="project" value="InterPro"/>
</dbReference>
<name>A0A445A694_ARAHY</name>
<dbReference type="EMBL" id="SDMP01000013">
    <property type="protein sequence ID" value="RYR21862.1"/>
    <property type="molecule type" value="Genomic_DNA"/>
</dbReference>
<sequence length="114" mass="12755">MGLRIPSIRRAAKTISKGLEVPKGYLTVYVGDNMRRELSLALSIPYILQEKWGKPSFSAKQAISKSVQVPKELSEVEEEFGYDHLMGGGYHLIPWEVSIPCSEHVFHQLASPLS</sequence>
<keyword evidence="3" id="KW-1185">Reference proteome</keyword>
<protein>
    <submittedName>
        <fullName evidence="2">Uncharacterized protein</fullName>
    </submittedName>
</protein>
<dbReference type="Proteomes" id="UP000289738">
    <property type="component" value="Chromosome B03"/>
</dbReference>
<dbReference type="PANTHER" id="PTHR31929">
    <property type="entry name" value="SAUR-LIKE AUXIN-RESPONSIVE PROTEIN FAMILY-RELATED"/>
    <property type="match status" value="1"/>
</dbReference>
<reference evidence="2 3" key="1">
    <citation type="submission" date="2019-01" db="EMBL/GenBank/DDBJ databases">
        <title>Sequencing of cultivated peanut Arachis hypogaea provides insights into genome evolution and oil improvement.</title>
        <authorList>
            <person name="Chen X."/>
        </authorList>
    </citation>
    <scope>NUCLEOTIDE SEQUENCE [LARGE SCALE GENOMIC DNA]</scope>
    <source>
        <strain evidence="3">cv. Fuhuasheng</strain>
        <tissue evidence="2">Leaves</tissue>
    </source>
</reference>
<comment type="similarity">
    <text evidence="1">Belongs to the ARG7 family.</text>
</comment>
<dbReference type="AlphaFoldDB" id="A0A445A694"/>
<accession>A0A445A694</accession>
<evidence type="ECO:0000313" key="2">
    <source>
        <dbReference type="EMBL" id="RYR21862.1"/>
    </source>
</evidence>
<gene>
    <name evidence="2" type="ORF">Ahy_B03g067167</name>
</gene>
<dbReference type="InterPro" id="IPR003676">
    <property type="entry name" value="SAUR_fam"/>
</dbReference>
<proteinExistence type="inferred from homology"/>
<evidence type="ECO:0000313" key="3">
    <source>
        <dbReference type="Proteomes" id="UP000289738"/>
    </source>
</evidence>
<evidence type="ECO:0000256" key="1">
    <source>
        <dbReference type="ARBA" id="ARBA00006974"/>
    </source>
</evidence>
<organism evidence="2 3">
    <name type="scientific">Arachis hypogaea</name>
    <name type="common">Peanut</name>
    <dbReference type="NCBI Taxonomy" id="3818"/>
    <lineage>
        <taxon>Eukaryota</taxon>
        <taxon>Viridiplantae</taxon>
        <taxon>Streptophyta</taxon>
        <taxon>Embryophyta</taxon>
        <taxon>Tracheophyta</taxon>
        <taxon>Spermatophyta</taxon>
        <taxon>Magnoliopsida</taxon>
        <taxon>eudicotyledons</taxon>
        <taxon>Gunneridae</taxon>
        <taxon>Pentapetalae</taxon>
        <taxon>rosids</taxon>
        <taxon>fabids</taxon>
        <taxon>Fabales</taxon>
        <taxon>Fabaceae</taxon>
        <taxon>Papilionoideae</taxon>
        <taxon>50 kb inversion clade</taxon>
        <taxon>dalbergioids sensu lato</taxon>
        <taxon>Dalbergieae</taxon>
        <taxon>Pterocarpus clade</taxon>
        <taxon>Arachis</taxon>
    </lineage>
</organism>
<comment type="caution">
    <text evidence="2">The sequence shown here is derived from an EMBL/GenBank/DDBJ whole genome shotgun (WGS) entry which is preliminary data.</text>
</comment>